<feature type="signal peptide" evidence="3">
    <location>
        <begin position="1"/>
        <end position="25"/>
    </location>
</feature>
<feature type="compositionally biased region" description="Polar residues" evidence="1">
    <location>
        <begin position="280"/>
        <end position="302"/>
    </location>
</feature>
<dbReference type="InParanoid" id="A0A067MTZ0"/>
<feature type="chain" id="PRO_5001641636" evidence="3">
    <location>
        <begin position="26"/>
        <end position="365"/>
    </location>
</feature>
<proteinExistence type="predicted"/>
<feature type="transmembrane region" description="Helical" evidence="2">
    <location>
        <begin position="191"/>
        <end position="217"/>
    </location>
</feature>
<evidence type="ECO:0000256" key="1">
    <source>
        <dbReference type="SAM" id="MobiDB-lite"/>
    </source>
</evidence>
<sequence>MARTVGIRSVAAFLLYLGSASVANAQSKVPTVQAVCRDGYAWMDNEEGQSPCVVYAYLQASCLAGNWTVPALPQNAAYMPPSPMQANACTCSSVTYSTMAACGTCQGSVYTGWGAWIQNCNPTVTNAGKFVSTIPANTSVPKWAFIDPTTSGTFNLTLAQEMAAQHQPDIRGSDGNINTSTDKPKSHSTTAIAIAVGIVGGLVFLVALGGTIAFLFYKRRKRLREVEKLDIDMVTTGAPTIYEDYSRSTSVPPPYVPVHSHSGSEITPYVDEESAGEKSSGMTSYFGTSSPPRVGTPSTSAAGPSAWAPIRLYDPDDPSTYPPSMTATRASLSQTEAGRVSHDLLLPSGSSQYALNRGIEENRSP</sequence>
<gene>
    <name evidence="4" type="ORF">BOTBODRAFT_29515</name>
</gene>
<evidence type="ECO:0000313" key="4">
    <source>
        <dbReference type="EMBL" id="KDQ18175.1"/>
    </source>
</evidence>
<organism evidence="4 5">
    <name type="scientific">Botryobasidium botryosum (strain FD-172 SS1)</name>
    <dbReference type="NCBI Taxonomy" id="930990"/>
    <lineage>
        <taxon>Eukaryota</taxon>
        <taxon>Fungi</taxon>
        <taxon>Dikarya</taxon>
        <taxon>Basidiomycota</taxon>
        <taxon>Agaricomycotina</taxon>
        <taxon>Agaricomycetes</taxon>
        <taxon>Cantharellales</taxon>
        <taxon>Botryobasidiaceae</taxon>
        <taxon>Botryobasidium</taxon>
    </lineage>
</organism>
<keyword evidence="2" id="KW-0812">Transmembrane</keyword>
<dbReference type="EMBL" id="KL198022">
    <property type="protein sequence ID" value="KDQ18175.1"/>
    <property type="molecule type" value="Genomic_DNA"/>
</dbReference>
<keyword evidence="2" id="KW-0472">Membrane</keyword>
<dbReference type="CDD" id="cd12087">
    <property type="entry name" value="TM_EGFR-like"/>
    <property type="match status" value="1"/>
</dbReference>
<evidence type="ECO:0000313" key="5">
    <source>
        <dbReference type="Proteomes" id="UP000027195"/>
    </source>
</evidence>
<protein>
    <submittedName>
        <fullName evidence="4">Uncharacterized protein</fullName>
    </submittedName>
</protein>
<accession>A0A067MTZ0</accession>
<keyword evidence="2" id="KW-1133">Transmembrane helix</keyword>
<dbReference type="AlphaFoldDB" id="A0A067MTZ0"/>
<evidence type="ECO:0000256" key="2">
    <source>
        <dbReference type="SAM" id="Phobius"/>
    </source>
</evidence>
<dbReference type="OrthoDB" id="2576311at2759"/>
<feature type="region of interest" description="Disordered" evidence="1">
    <location>
        <begin position="273"/>
        <end position="365"/>
    </location>
</feature>
<feature type="compositionally biased region" description="Polar residues" evidence="1">
    <location>
        <begin position="325"/>
        <end position="336"/>
    </location>
</feature>
<keyword evidence="3" id="KW-0732">Signal</keyword>
<keyword evidence="5" id="KW-1185">Reference proteome</keyword>
<evidence type="ECO:0000256" key="3">
    <source>
        <dbReference type="SAM" id="SignalP"/>
    </source>
</evidence>
<dbReference type="HOGENOM" id="CLU_053888_2_0_1"/>
<dbReference type="STRING" id="930990.A0A067MTZ0"/>
<reference evidence="5" key="1">
    <citation type="journal article" date="2014" name="Proc. Natl. Acad. Sci. U.S.A.">
        <title>Extensive sampling of basidiomycete genomes demonstrates inadequacy of the white-rot/brown-rot paradigm for wood decay fungi.</title>
        <authorList>
            <person name="Riley R."/>
            <person name="Salamov A.A."/>
            <person name="Brown D.W."/>
            <person name="Nagy L.G."/>
            <person name="Floudas D."/>
            <person name="Held B.W."/>
            <person name="Levasseur A."/>
            <person name="Lombard V."/>
            <person name="Morin E."/>
            <person name="Otillar R."/>
            <person name="Lindquist E.A."/>
            <person name="Sun H."/>
            <person name="LaButti K.M."/>
            <person name="Schmutz J."/>
            <person name="Jabbour D."/>
            <person name="Luo H."/>
            <person name="Baker S.E."/>
            <person name="Pisabarro A.G."/>
            <person name="Walton J.D."/>
            <person name="Blanchette R.A."/>
            <person name="Henrissat B."/>
            <person name="Martin F."/>
            <person name="Cullen D."/>
            <person name="Hibbett D.S."/>
            <person name="Grigoriev I.V."/>
        </authorList>
    </citation>
    <scope>NUCLEOTIDE SEQUENCE [LARGE SCALE GENOMIC DNA]</scope>
    <source>
        <strain evidence="5">FD-172 SS1</strain>
    </source>
</reference>
<dbReference type="Proteomes" id="UP000027195">
    <property type="component" value="Unassembled WGS sequence"/>
</dbReference>
<name>A0A067MTZ0_BOTB1</name>